<keyword evidence="3" id="KW-1185">Reference proteome</keyword>
<evidence type="ECO:0000256" key="1">
    <source>
        <dbReference type="SAM" id="MobiDB-lite"/>
    </source>
</evidence>
<dbReference type="EMBL" id="JAOYFB010000001">
    <property type="protein sequence ID" value="KAK4002508.1"/>
    <property type="molecule type" value="Genomic_DNA"/>
</dbReference>
<comment type="caution">
    <text evidence="2">The sequence shown here is derived from an EMBL/GenBank/DDBJ whole genome shotgun (WGS) entry which is preliminary data.</text>
</comment>
<evidence type="ECO:0000313" key="2">
    <source>
        <dbReference type="EMBL" id="KAK4002508.1"/>
    </source>
</evidence>
<organism evidence="2 3">
    <name type="scientific">Daphnia magna</name>
    <dbReference type="NCBI Taxonomy" id="35525"/>
    <lineage>
        <taxon>Eukaryota</taxon>
        <taxon>Metazoa</taxon>
        <taxon>Ecdysozoa</taxon>
        <taxon>Arthropoda</taxon>
        <taxon>Crustacea</taxon>
        <taxon>Branchiopoda</taxon>
        <taxon>Diplostraca</taxon>
        <taxon>Cladocera</taxon>
        <taxon>Anomopoda</taxon>
        <taxon>Daphniidae</taxon>
        <taxon>Daphnia</taxon>
    </lineage>
</organism>
<sequence length="131" mass="14230">MIDVGSQSSVASSHKDNPKIASRVTVQPTESLLDMCTIVKAATTTKKKGLSRELLPFLTPNTPRVLTRNHSALAENHSLVLIPSNPDYVGISPKTSLLSQTEVVRLFSALPGLTKGFTIVRYASNYSKTYN</sequence>
<evidence type="ECO:0000313" key="3">
    <source>
        <dbReference type="Proteomes" id="UP001234178"/>
    </source>
</evidence>
<feature type="compositionally biased region" description="Polar residues" evidence="1">
    <location>
        <begin position="1"/>
        <end position="12"/>
    </location>
</feature>
<accession>A0ABQ9YPG3</accession>
<proteinExistence type="predicted"/>
<gene>
    <name evidence="2" type="ORF">OUZ56_004332</name>
</gene>
<dbReference type="Proteomes" id="UP001234178">
    <property type="component" value="Unassembled WGS sequence"/>
</dbReference>
<protein>
    <submittedName>
        <fullName evidence="2">Uncharacterized protein</fullName>
    </submittedName>
</protein>
<reference evidence="2 3" key="1">
    <citation type="journal article" date="2023" name="Nucleic Acids Res.">
        <title>The hologenome of Daphnia magna reveals possible DNA methylation and microbiome-mediated evolution of the host genome.</title>
        <authorList>
            <person name="Chaturvedi A."/>
            <person name="Li X."/>
            <person name="Dhandapani V."/>
            <person name="Marshall H."/>
            <person name="Kissane S."/>
            <person name="Cuenca-Cambronero M."/>
            <person name="Asole G."/>
            <person name="Calvet F."/>
            <person name="Ruiz-Romero M."/>
            <person name="Marangio P."/>
            <person name="Guigo R."/>
            <person name="Rago D."/>
            <person name="Mirbahai L."/>
            <person name="Eastwood N."/>
            <person name="Colbourne J.K."/>
            <person name="Zhou J."/>
            <person name="Mallon E."/>
            <person name="Orsini L."/>
        </authorList>
    </citation>
    <scope>NUCLEOTIDE SEQUENCE [LARGE SCALE GENOMIC DNA]</scope>
    <source>
        <strain evidence="2">LRV0_1</strain>
    </source>
</reference>
<name>A0ABQ9YPG3_9CRUS</name>
<feature type="region of interest" description="Disordered" evidence="1">
    <location>
        <begin position="1"/>
        <end position="22"/>
    </location>
</feature>